<name>A0A5H2XHS6_PRUDU</name>
<gene>
    <name evidence="2" type="ORF">Prudu_227S000500</name>
</gene>
<feature type="non-terminal residue" evidence="2">
    <location>
        <position position="1"/>
    </location>
</feature>
<reference evidence="2" key="1">
    <citation type="journal article" date="2019" name="Science">
        <title>Mutation of a bHLH transcription factor allowed almond domestication.</title>
        <authorList>
            <person name="Sanchez-Perez R."/>
            <person name="Pavan S."/>
            <person name="Mazzeo R."/>
            <person name="Moldovan C."/>
            <person name="Aiese Cigliano R."/>
            <person name="Del Cueto J."/>
            <person name="Ricciardi F."/>
            <person name="Lotti C."/>
            <person name="Ricciardi L."/>
            <person name="Dicenta F."/>
            <person name="Lopez-Marques R.L."/>
            <person name="Lindberg Moller B."/>
        </authorList>
    </citation>
    <scope>NUCLEOTIDE SEQUENCE</scope>
</reference>
<dbReference type="AlphaFoldDB" id="A0A5H2XHS6"/>
<organism evidence="2">
    <name type="scientific">Prunus dulcis</name>
    <name type="common">Almond</name>
    <name type="synonym">Amygdalus dulcis</name>
    <dbReference type="NCBI Taxonomy" id="3755"/>
    <lineage>
        <taxon>Eukaryota</taxon>
        <taxon>Viridiplantae</taxon>
        <taxon>Streptophyta</taxon>
        <taxon>Embryophyta</taxon>
        <taxon>Tracheophyta</taxon>
        <taxon>Spermatophyta</taxon>
        <taxon>Magnoliopsida</taxon>
        <taxon>eudicotyledons</taxon>
        <taxon>Gunneridae</taxon>
        <taxon>Pentapetalae</taxon>
        <taxon>rosids</taxon>
        <taxon>fabids</taxon>
        <taxon>Rosales</taxon>
        <taxon>Rosaceae</taxon>
        <taxon>Amygdaloideae</taxon>
        <taxon>Amygdaleae</taxon>
        <taxon>Prunus</taxon>
    </lineage>
</organism>
<evidence type="ECO:0000256" key="1">
    <source>
        <dbReference type="SAM" id="MobiDB-lite"/>
    </source>
</evidence>
<dbReference type="EMBL" id="AP020564">
    <property type="protein sequence ID" value="BBN67927.1"/>
    <property type="molecule type" value="Genomic_DNA"/>
</dbReference>
<feature type="region of interest" description="Disordered" evidence="1">
    <location>
        <begin position="83"/>
        <end position="112"/>
    </location>
</feature>
<protein>
    <submittedName>
        <fullName evidence="2">Uncharacterized protein</fullName>
    </submittedName>
</protein>
<proteinExistence type="predicted"/>
<sequence>FSLSSLSLRDAAQLLPSSRSVATSGRLDLRRGTVTSASVSPIFPDQSPAVARLETIGNCRIPTESSEAPGVRLIHMGDPRKVQLARTSSRRRTKETTRAINLAPDPPPKCRISLGDSAEFSAAVKKIN</sequence>
<accession>A0A5H2XHS6</accession>
<evidence type="ECO:0000313" key="2">
    <source>
        <dbReference type="EMBL" id="BBN67927.1"/>
    </source>
</evidence>